<accession>A0ABW4LLL8</accession>
<dbReference type="Proteomes" id="UP001597214">
    <property type="component" value="Unassembled WGS sequence"/>
</dbReference>
<evidence type="ECO:0000256" key="1">
    <source>
        <dbReference type="ARBA" id="ARBA00004141"/>
    </source>
</evidence>
<feature type="transmembrane region" description="Helical" evidence="5">
    <location>
        <begin position="65"/>
        <end position="87"/>
    </location>
</feature>
<evidence type="ECO:0000313" key="7">
    <source>
        <dbReference type="EMBL" id="MFD1735402.1"/>
    </source>
</evidence>
<comment type="caution">
    <text evidence="7">The sequence shown here is derived from an EMBL/GenBank/DDBJ whole genome shotgun (WGS) entry which is preliminary data.</text>
</comment>
<comment type="subcellular location">
    <subcellularLocation>
        <location evidence="5">Cell membrane</location>
        <topology evidence="5">Multi-pass membrane protein</topology>
    </subcellularLocation>
    <subcellularLocation>
        <location evidence="1">Membrane</location>
        <topology evidence="1">Multi-pass membrane protein</topology>
    </subcellularLocation>
</comment>
<sequence length="272" mass="31503">MKYQSLNIFFYEIKKSHLINFHNKMIYFSLLIWPVIMFFSAYFSYKPFEIEDNELLLNFLSKEELPLFLLIGYLGFMFYFVMVQSAFQMSHERTRGTLEIIFLSPVSRMAMIYGRALGNLIEGVWLFLIFTVLGFFYYGNTISINLWAIFLSLLLLSLSAVIWGGLLNTVLLFSRDAGIFFEIVLEPMNFFSGVRLPILMLPLWGQIISSIFPLSFVLKISRDTVIRGQSLTTVIDDVGYLLINLIIYVLITKFIMAKAEQNSQETGSMTLF</sequence>
<dbReference type="InterPro" id="IPR013525">
    <property type="entry name" value="ABC2_TM"/>
</dbReference>
<keyword evidence="2 5" id="KW-0812">Transmembrane</keyword>
<dbReference type="PANTHER" id="PTHR43229">
    <property type="entry name" value="NODULATION PROTEIN J"/>
    <property type="match status" value="1"/>
</dbReference>
<evidence type="ECO:0000313" key="8">
    <source>
        <dbReference type="Proteomes" id="UP001597214"/>
    </source>
</evidence>
<evidence type="ECO:0000259" key="6">
    <source>
        <dbReference type="PROSITE" id="PS51012"/>
    </source>
</evidence>
<keyword evidence="4 5" id="KW-0472">Membrane</keyword>
<proteinExistence type="inferred from homology"/>
<dbReference type="Pfam" id="PF01061">
    <property type="entry name" value="ABC2_membrane"/>
    <property type="match status" value="1"/>
</dbReference>
<feature type="transmembrane region" description="Helical" evidence="5">
    <location>
        <begin position="117"/>
        <end position="138"/>
    </location>
</feature>
<keyword evidence="8" id="KW-1185">Reference proteome</keyword>
<dbReference type="InterPro" id="IPR047817">
    <property type="entry name" value="ABC2_TM_bact-type"/>
</dbReference>
<feature type="transmembrane region" description="Helical" evidence="5">
    <location>
        <begin position="144"/>
        <end position="173"/>
    </location>
</feature>
<evidence type="ECO:0000256" key="5">
    <source>
        <dbReference type="RuleBase" id="RU361157"/>
    </source>
</evidence>
<dbReference type="InterPro" id="IPR051784">
    <property type="entry name" value="Nod_factor_ABC_transporter"/>
</dbReference>
<comment type="similarity">
    <text evidence="5">Belongs to the ABC-2 integral membrane protein family.</text>
</comment>
<name>A0ABW4LLL8_9BACI</name>
<dbReference type="PANTHER" id="PTHR43229:SF6">
    <property type="entry name" value="ABC-TYPE MULTIDRUG TRANSPORT SYSTEM, PERMEASE COMPONENT"/>
    <property type="match status" value="1"/>
</dbReference>
<dbReference type="EMBL" id="JBHUEM010000003">
    <property type="protein sequence ID" value="MFD1735402.1"/>
    <property type="molecule type" value="Genomic_DNA"/>
</dbReference>
<feature type="domain" description="ABC transmembrane type-2" evidence="6">
    <location>
        <begin position="25"/>
        <end position="259"/>
    </location>
</feature>
<dbReference type="PROSITE" id="PS51012">
    <property type="entry name" value="ABC_TM2"/>
    <property type="match status" value="1"/>
</dbReference>
<evidence type="ECO:0000256" key="4">
    <source>
        <dbReference type="ARBA" id="ARBA00023136"/>
    </source>
</evidence>
<keyword evidence="5" id="KW-1003">Cell membrane</keyword>
<keyword evidence="3 5" id="KW-1133">Transmembrane helix</keyword>
<reference evidence="8" key="1">
    <citation type="journal article" date="2019" name="Int. J. Syst. Evol. Microbiol.">
        <title>The Global Catalogue of Microorganisms (GCM) 10K type strain sequencing project: providing services to taxonomists for standard genome sequencing and annotation.</title>
        <authorList>
            <consortium name="The Broad Institute Genomics Platform"/>
            <consortium name="The Broad Institute Genome Sequencing Center for Infectious Disease"/>
            <person name="Wu L."/>
            <person name="Ma J."/>
        </authorList>
    </citation>
    <scope>NUCLEOTIDE SEQUENCE [LARGE SCALE GENOMIC DNA]</scope>
    <source>
        <strain evidence="8">CCUG 49339</strain>
    </source>
</reference>
<feature type="transmembrane region" description="Helical" evidence="5">
    <location>
        <begin position="25"/>
        <end position="45"/>
    </location>
</feature>
<evidence type="ECO:0000256" key="3">
    <source>
        <dbReference type="ARBA" id="ARBA00022989"/>
    </source>
</evidence>
<evidence type="ECO:0000256" key="2">
    <source>
        <dbReference type="ARBA" id="ARBA00022692"/>
    </source>
</evidence>
<protein>
    <recommendedName>
        <fullName evidence="5">Transport permease protein</fullName>
    </recommendedName>
</protein>
<organism evidence="7 8">
    <name type="scientific">Bacillus salitolerans</name>
    <dbReference type="NCBI Taxonomy" id="1437434"/>
    <lineage>
        <taxon>Bacteria</taxon>
        <taxon>Bacillati</taxon>
        <taxon>Bacillota</taxon>
        <taxon>Bacilli</taxon>
        <taxon>Bacillales</taxon>
        <taxon>Bacillaceae</taxon>
        <taxon>Bacillus</taxon>
    </lineage>
</organism>
<feature type="transmembrane region" description="Helical" evidence="5">
    <location>
        <begin position="238"/>
        <end position="256"/>
    </location>
</feature>
<feature type="transmembrane region" description="Helical" evidence="5">
    <location>
        <begin position="194"/>
        <end position="218"/>
    </location>
</feature>
<gene>
    <name evidence="7" type="ORF">ACFSCX_02385</name>
</gene>
<keyword evidence="5" id="KW-0813">Transport</keyword>
<dbReference type="RefSeq" id="WP_377926501.1">
    <property type="nucleotide sequence ID" value="NZ_JBHUEM010000003.1"/>
</dbReference>